<feature type="DNA-binding region" description="H-T-H motif" evidence="2">
    <location>
        <begin position="37"/>
        <end position="56"/>
    </location>
</feature>
<evidence type="ECO:0000256" key="1">
    <source>
        <dbReference type="ARBA" id="ARBA00023125"/>
    </source>
</evidence>
<dbReference type="Gene3D" id="1.10.10.60">
    <property type="entry name" value="Homeodomain-like"/>
    <property type="match status" value="1"/>
</dbReference>
<name>A0ABZ2PS51_9NOCA</name>
<dbReference type="Proteomes" id="UP001432000">
    <property type="component" value="Chromosome"/>
</dbReference>
<dbReference type="PRINTS" id="PR00455">
    <property type="entry name" value="HTHTETR"/>
</dbReference>
<dbReference type="InterPro" id="IPR023772">
    <property type="entry name" value="DNA-bd_HTH_TetR-type_CS"/>
</dbReference>
<dbReference type="RefSeq" id="WP_338889952.1">
    <property type="nucleotide sequence ID" value="NZ_CP147846.1"/>
</dbReference>
<sequence length="201" mass="20664">MPYRRTTAVQARLDAGRDKLFASAIDVLSEQGYRGLSIASVAAAAGVSAGSVYTHFESKSDLVVAIFREVCGREVRAVADACSSGDVAQRVTSIVETFAGRAMKNRTMAYALLAEPVDPAVDAERLVFRRSFTAAIAGAIAAGVASGEIPAQNVDLAAAGLVGAVGEVLVGPLRPDRAPGDDADVVPDLVAFALRSLGATS</sequence>
<protein>
    <submittedName>
        <fullName evidence="4">TetR/AcrR family transcriptional regulator</fullName>
    </submittedName>
</protein>
<dbReference type="PANTHER" id="PTHR30055:SF226">
    <property type="entry name" value="HTH-TYPE TRANSCRIPTIONAL REGULATOR PKSA"/>
    <property type="match status" value="1"/>
</dbReference>
<evidence type="ECO:0000256" key="2">
    <source>
        <dbReference type="PROSITE-ProRule" id="PRU00335"/>
    </source>
</evidence>
<dbReference type="PROSITE" id="PS50977">
    <property type="entry name" value="HTH_TETR_2"/>
    <property type="match status" value="1"/>
</dbReference>
<dbReference type="PROSITE" id="PS01081">
    <property type="entry name" value="HTH_TETR_1"/>
    <property type="match status" value="1"/>
</dbReference>
<dbReference type="SUPFAM" id="SSF48498">
    <property type="entry name" value="Tetracyclin repressor-like, C-terminal domain"/>
    <property type="match status" value="1"/>
</dbReference>
<dbReference type="Pfam" id="PF00440">
    <property type="entry name" value="TetR_N"/>
    <property type="match status" value="1"/>
</dbReference>
<feature type="domain" description="HTH tetR-type" evidence="3">
    <location>
        <begin position="14"/>
        <end position="74"/>
    </location>
</feature>
<evidence type="ECO:0000313" key="4">
    <source>
        <dbReference type="EMBL" id="WXG69261.1"/>
    </source>
</evidence>
<dbReference type="PANTHER" id="PTHR30055">
    <property type="entry name" value="HTH-TYPE TRANSCRIPTIONAL REGULATOR RUTR"/>
    <property type="match status" value="1"/>
</dbReference>
<dbReference type="InterPro" id="IPR036271">
    <property type="entry name" value="Tet_transcr_reg_TetR-rel_C_sf"/>
</dbReference>
<keyword evidence="1 2" id="KW-0238">DNA-binding</keyword>
<keyword evidence="5" id="KW-1185">Reference proteome</keyword>
<dbReference type="EMBL" id="CP147846">
    <property type="protein sequence ID" value="WXG69261.1"/>
    <property type="molecule type" value="Genomic_DNA"/>
</dbReference>
<dbReference type="InterPro" id="IPR001647">
    <property type="entry name" value="HTH_TetR"/>
</dbReference>
<organism evidence="4 5">
    <name type="scientific">Rhodococcus sovatensis</name>
    <dbReference type="NCBI Taxonomy" id="1805840"/>
    <lineage>
        <taxon>Bacteria</taxon>
        <taxon>Bacillati</taxon>
        <taxon>Actinomycetota</taxon>
        <taxon>Actinomycetes</taxon>
        <taxon>Mycobacteriales</taxon>
        <taxon>Nocardiaceae</taxon>
        <taxon>Rhodococcus</taxon>
    </lineage>
</organism>
<evidence type="ECO:0000313" key="5">
    <source>
        <dbReference type="Proteomes" id="UP001432000"/>
    </source>
</evidence>
<reference evidence="4 5" key="1">
    <citation type="submission" date="2024-03" db="EMBL/GenBank/DDBJ databases">
        <title>Natural products discovery in diverse microorganisms through a two-stage MS feature dereplication strategy.</title>
        <authorList>
            <person name="Zhang R."/>
        </authorList>
    </citation>
    <scope>NUCLEOTIDE SEQUENCE [LARGE SCALE GENOMIC DNA]</scope>
    <source>
        <strain evidence="4 5">18930</strain>
    </source>
</reference>
<evidence type="ECO:0000259" key="3">
    <source>
        <dbReference type="PROSITE" id="PS50977"/>
    </source>
</evidence>
<dbReference type="InterPro" id="IPR050109">
    <property type="entry name" value="HTH-type_TetR-like_transc_reg"/>
</dbReference>
<dbReference type="InterPro" id="IPR009057">
    <property type="entry name" value="Homeodomain-like_sf"/>
</dbReference>
<dbReference type="SUPFAM" id="SSF46689">
    <property type="entry name" value="Homeodomain-like"/>
    <property type="match status" value="1"/>
</dbReference>
<gene>
    <name evidence="4" type="ORF">WDS16_01475</name>
</gene>
<dbReference type="Gene3D" id="1.10.357.10">
    <property type="entry name" value="Tetracycline Repressor, domain 2"/>
    <property type="match status" value="1"/>
</dbReference>
<proteinExistence type="predicted"/>
<accession>A0ABZ2PS51</accession>